<evidence type="ECO:0000256" key="3">
    <source>
        <dbReference type="ARBA" id="ARBA00022714"/>
    </source>
</evidence>
<evidence type="ECO:0000256" key="6">
    <source>
        <dbReference type="ARBA" id="ARBA00023014"/>
    </source>
</evidence>
<dbReference type="PANTHER" id="PTHR10134">
    <property type="entry name" value="CYTOCHROME B-C1 COMPLEX SUBUNIT RIESKE, MITOCHONDRIAL"/>
    <property type="match status" value="1"/>
</dbReference>
<evidence type="ECO:0000256" key="10">
    <source>
        <dbReference type="SAM" id="MobiDB-lite"/>
    </source>
</evidence>
<keyword evidence="4" id="KW-0479">Metal-binding</keyword>
<comment type="caution">
    <text evidence="12">The sequence shown here is derived from an EMBL/GenBank/DDBJ whole genome shotgun (WGS) entry which is preliminary data.</text>
</comment>
<dbReference type="Gene3D" id="2.102.10.10">
    <property type="entry name" value="Rieske [2Fe-2S] iron-sulphur domain"/>
    <property type="match status" value="1"/>
</dbReference>
<reference evidence="13" key="1">
    <citation type="journal article" date="2019" name="Int. J. Syst. Evol. Microbiol.">
        <title>The Global Catalogue of Microorganisms (GCM) 10K type strain sequencing project: providing services to taxonomists for standard genome sequencing and annotation.</title>
        <authorList>
            <consortium name="The Broad Institute Genomics Platform"/>
            <consortium name="The Broad Institute Genome Sequencing Center for Infectious Disease"/>
            <person name="Wu L."/>
            <person name="Ma J."/>
        </authorList>
    </citation>
    <scope>NUCLEOTIDE SEQUENCE [LARGE SCALE GENOMIC DNA]</scope>
    <source>
        <strain evidence="13">JCM 16014</strain>
    </source>
</reference>
<dbReference type="InterPro" id="IPR005805">
    <property type="entry name" value="Rieske_Fe-S_prot_C"/>
</dbReference>
<evidence type="ECO:0000256" key="4">
    <source>
        <dbReference type="ARBA" id="ARBA00022723"/>
    </source>
</evidence>
<feature type="domain" description="Rieske" evidence="11">
    <location>
        <begin position="60"/>
        <end position="153"/>
    </location>
</feature>
<keyword evidence="7" id="KW-1015">Disulfide bond</keyword>
<feature type="compositionally biased region" description="Low complexity" evidence="10">
    <location>
        <begin position="48"/>
        <end position="58"/>
    </location>
</feature>
<evidence type="ECO:0000256" key="9">
    <source>
        <dbReference type="ARBA" id="ARBA00034078"/>
    </source>
</evidence>
<proteinExistence type="predicted"/>
<dbReference type="SUPFAM" id="SSF50022">
    <property type="entry name" value="ISP domain"/>
    <property type="match status" value="1"/>
</dbReference>
<dbReference type="Proteomes" id="UP001500751">
    <property type="component" value="Unassembled WGS sequence"/>
</dbReference>
<comment type="cofactor">
    <cofactor evidence="9">
        <name>[2Fe-2S] cluster</name>
        <dbReference type="ChEBI" id="CHEBI:190135"/>
    </cofactor>
</comment>
<evidence type="ECO:0000313" key="12">
    <source>
        <dbReference type="EMBL" id="GAA2038270.1"/>
    </source>
</evidence>
<protein>
    <recommendedName>
        <fullName evidence="2">Cytochrome bc1 complex Rieske iron-sulfur subunit</fullName>
    </recommendedName>
    <alternativeName>
        <fullName evidence="8">Cytochrome bc1 reductase complex subunit QcrA</fullName>
    </alternativeName>
</protein>
<organism evidence="12 13">
    <name type="scientific">Catenulispora yoronensis</name>
    <dbReference type="NCBI Taxonomy" id="450799"/>
    <lineage>
        <taxon>Bacteria</taxon>
        <taxon>Bacillati</taxon>
        <taxon>Actinomycetota</taxon>
        <taxon>Actinomycetes</taxon>
        <taxon>Catenulisporales</taxon>
        <taxon>Catenulisporaceae</taxon>
        <taxon>Catenulispora</taxon>
    </lineage>
</organism>
<evidence type="ECO:0000256" key="7">
    <source>
        <dbReference type="ARBA" id="ARBA00023157"/>
    </source>
</evidence>
<sequence length="154" mass="14752">MTLDSALPRRTVLGAVAAAGTVCAGCATYGAKTSPPASLHDSGGSNGASGSNGSNGAPVAAPVAATSAVPVGGGAILADRQIVLSQPTAGTFKAFTAVCTHQGCTVSSIDKGLISCPCHGSRFHLADGSVANGPATQPLAPVAIKVADGQISLA</sequence>
<dbReference type="Pfam" id="PF00355">
    <property type="entry name" value="Rieske"/>
    <property type="match status" value="1"/>
</dbReference>
<accession>A0ABN2UJG5</accession>
<evidence type="ECO:0000313" key="13">
    <source>
        <dbReference type="Proteomes" id="UP001500751"/>
    </source>
</evidence>
<keyword evidence="6" id="KW-0411">Iron-sulfur</keyword>
<gene>
    <name evidence="12" type="ORF">GCM10009839_44690</name>
</gene>
<keyword evidence="13" id="KW-1185">Reference proteome</keyword>
<comment type="function">
    <text evidence="1">Iron-sulfur subunit of the cytochrome bc1 complex, an essential component of the respiratory electron transport chain required for ATP synthesis. The bc1 complex catalyzes the oxidation of menaquinol and the reduction of cytochrome c in the respiratory chain. The bc1 complex operates through a Q-cycle mechanism that couples electron transfer to generation of the proton gradient that drives ATP synthesis.</text>
</comment>
<evidence type="ECO:0000256" key="1">
    <source>
        <dbReference type="ARBA" id="ARBA00002494"/>
    </source>
</evidence>
<dbReference type="EMBL" id="BAAAQN010000026">
    <property type="protein sequence ID" value="GAA2038270.1"/>
    <property type="molecule type" value="Genomic_DNA"/>
</dbReference>
<dbReference type="PROSITE" id="PS51296">
    <property type="entry name" value="RIESKE"/>
    <property type="match status" value="1"/>
</dbReference>
<feature type="region of interest" description="Disordered" evidence="10">
    <location>
        <begin position="37"/>
        <end position="58"/>
    </location>
</feature>
<dbReference type="InterPro" id="IPR017941">
    <property type="entry name" value="Rieske_2Fe-2S"/>
</dbReference>
<evidence type="ECO:0000256" key="8">
    <source>
        <dbReference type="ARBA" id="ARBA00029586"/>
    </source>
</evidence>
<dbReference type="CDD" id="cd03467">
    <property type="entry name" value="Rieske"/>
    <property type="match status" value="1"/>
</dbReference>
<evidence type="ECO:0000259" key="11">
    <source>
        <dbReference type="PROSITE" id="PS51296"/>
    </source>
</evidence>
<dbReference type="InterPro" id="IPR036922">
    <property type="entry name" value="Rieske_2Fe-2S_sf"/>
</dbReference>
<keyword evidence="5" id="KW-0408">Iron</keyword>
<evidence type="ECO:0000256" key="5">
    <source>
        <dbReference type="ARBA" id="ARBA00023004"/>
    </source>
</evidence>
<dbReference type="PRINTS" id="PR00162">
    <property type="entry name" value="RIESKE"/>
</dbReference>
<name>A0ABN2UJG5_9ACTN</name>
<dbReference type="InterPro" id="IPR014349">
    <property type="entry name" value="Rieske_Fe-S_prot"/>
</dbReference>
<keyword evidence="3" id="KW-0001">2Fe-2S</keyword>
<evidence type="ECO:0000256" key="2">
    <source>
        <dbReference type="ARBA" id="ARBA00015816"/>
    </source>
</evidence>